<feature type="domain" description="RSE1/DDB1/CPSF1 C-terminal" evidence="1">
    <location>
        <begin position="2"/>
        <end position="69"/>
    </location>
</feature>
<dbReference type="STRING" id="289078.A0A2X0KEW1"/>
<evidence type="ECO:0000313" key="2">
    <source>
        <dbReference type="EMBL" id="SCZ90977.1"/>
    </source>
</evidence>
<proteinExistence type="predicted"/>
<reference evidence="3" key="1">
    <citation type="submission" date="2016-10" db="EMBL/GenBank/DDBJ databases">
        <authorList>
            <person name="Jeantristanb JTB J.-T."/>
            <person name="Ricardo R."/>
        </authorList>
    </citation>
    <scope>NUCLEOTIDE SEQUENCE [LARGE SCALE GENOMIC DNA]</scope>
</reference>
<evidence type="ECO:0000259" key="1">
    <source>
        <dbReference type="Pfam" id="PF03178"/>
    </source>
</evidence>
<dbReference type="EMBL" id="FMWP01000014">
    <property type="protein sequence ID" value="SCZ90977.1"/>
    <property type="molecule type" value="Genomic_DNA"/>
</dbReference>
<dbReference type="OrthoDB" id="6109at2759"/>
<organism evidence="2 3">
    <name type="scientific">Microbotryum saponariae</name>
    <dbReference type="NCBI Taxonomy" id="289078"/>
    <lineage>
        <taxon>Eukaryota</taxon>
        <taxon>Fungi</taxon>
        <taxon>Dikarya</taxon>
        <taxon>Basidiomycota</taxon>
        <taxon>Pucciniomycotina</taxon>
        <taxon>Microbotryomycetes</taxon>
        <taxon>Microbotryales</taxon>
        <taxon>Microbotryaceae</taxon>
        <taxon>Microbotryum</taxon>
    </lineage>
</organism>
<dbReference type="InterPro" id="IPR015943">
    <property type="entry name" value="WD40/YVTN_repeat-like_dom_sf"/>
</dbReference>
<dbReference type="GO" id="GO:0003676">
    <property type="term" value="F:nucleic acid binding"/>
    <property type="evidence" value="ECO:0007669"/>
    <property type="project" value="InterPro"/>
</dbReference>
<name>A0A2X0KEW1_9BASI</name>
<sequence>MSMEQKLYARALEPDEVFIAVEFLDVGVHVTSLTATKNFLLIGDALQSVTLLAFQEDPYKLVLLGRDYRRGLSLARAPELM</sequence>
<accession>A0A2X0KEW1</accession>
<keyword evidence="3" id="KW-1185">Reference proteome</keyword>
<dbReference type="InterPro" id="IPR004871">
    <property type="entry name" value="RSE1/DDB1/CPSF1_C"/>
</dbReference>
<dbReference type="GO" id="GO:0005634">
    <property type="term" value="C:nucleus"/>
    <property type="evidence" value="ECO:0007669"/>
    <property type="project" value="InterPro"/>
</dbReference>
<gene>
    <name evidence="2" type="ORF">BZ3500_MVSOF-1268-A1-R1_CHR1-3G02440</name>
</gene>
<evidence type="ECO:0000313" key="3">
    <source>
        <dbReference type="Proteomes" id="UP000249723"/>
    </source>
</evidence>
<dbReference type="AlphaFoldDB" id="A0A2X0KEW1"/>
<dbReference type="Pfam" id="PF03178">
    <property type="entry name" value="CPSF_A"/>
    <property type="match status" value="1"/>
</dbReference>
<dbReference type="Gene3D" id="2.130.10.10">
    <property type="entry name" value="YVTN repeat-like/Quinoprotein amine dehydrogenase"/>
    <property type="match status" value="1"/>
</dbReference>
<protein>
    <submittedName>
        <fullName evidence="2">BZ3500_MvSof-1268-A1-R1_Chr1-3g02440 protein</fullName>
    </submittedName>
</protein>
<dbReference type="Proteomes" id="UP000249723">
    <property type="component" value="Unassembled WGS sequence"/>
</dbReference>